<comment type="subcellular location">
    <subcellularLocation>
        <location evidence="1">Cytoplasm</location>
    </subcellularLocation>
</comment>
<keyword evidence="3" id="KW-0597">Phosphoprotein</keyword>
<dbReference type="InterPro" id="IPR007110">
    <property type="entry name" value="Ig-like_dom"/>
</dbReference>
<dbReference type="InterPro" id="IPR013098">
    <property type="entry name" value="Ig_I-set"/>
</dbReference>
<dbReference type="Proteomes" id="UP000507470">
    <property type="component" value="Unassembled WGS sequence"/>
</dbReference>
<sequence length="773" mass="88569">MRYFTHVTGVDSSNRMFFSLLILVHVCVAFPLKCPEPAQWSFRARGHCPDPSKYYCLKNDLINGFSENCIIFDFLQPGRKNVLRGGLDADICSSERYQPWPIKFYTNVSTNCIFLKTACNEEGQLLHGKGNRNTDTTCRCDYTGGYDFLIKPQNLWFCVPSEEDCSCYLKTCQDSRYVLSQDYECINSKKNISMSQCNPITKMRMHIEANQSDTEHLRRRQNTSFLDYFSTGLIIYPKEQLAGEDISISCKMKRKNMPATWYKDSNIVMSTGRMECNDFKEQEHTLKINKAELSDSGDYWIDVKGVKRQIHLQVEDIFSTGLTIYPKEPLIGDDISICCKMKRKNMPATWYKDSNIVMSTGRMECNDFKEQEHTLKINKAELSDSGDYWIDVKGVKRQIHLQVEDHFSNDLTIQPKEPIEGNDISISCKVKRKNISSVWYKNGIPVEGTPRMKFDVKGQKHILTIHKAKVTDSNTYCIEIEGVKKEKYLGVEGYFSKGLKISPKKPIEGNDINIKCTLNKKDIAVIWKKNGNAIDKKLTPVVNDRKYILKIPRAEYVKREIKLDVKDYFSEVLTITPENPIAGNNICITCTVIRKNMSATWSKDGVELSSNDKFKSTAKKRIHTLTVTSAEPNDSGTYCIEVENVKRQKEVKVEEGFSGGLTVEPKEPIEGNDISISCKIKGKNISAAWFKGGVRLKPTDKIKYEVRDQIYTLTICNAELGDSDTYCIEVQGVRKQTDLHVKHVKENKGRRKLTLNEKTDKQRWPFNENTIQS</sequence>
<dbReference type="OrthoDB" id="6115582at2759"/>
<feature type="signal peptide" evidence="5">
    <location>
        <begin position="1"/>
        <end position="29"/>
    </location>
</feature>
<dbReference type="PANTHER" id="PTHR35971:SF5">
    <property type="entry name" value="OBSCURIN LIKE CYTOSKELETAL ADAPTOR 1"/>
    <property type="match status" value="1"/>
</dbReference>
<dbReference type="AlphaFoldDB" id="A0A6J8A6Y0"/>
<dbReference type="InterPro" id="IPR013783">
    <property type="entry name" value="Ig-like_fold"/>
</dbReference>
<evidence type="ECO:0000313" key="7">
    <source>
        <dbReference type="EMBL" id="CAC5362191.1"/>
    </source>
</evidence>
<dbReference type="PANTHER" id="PTHR35971">
    <property type="entry name" value="SI:DKEY-31G6.6"/>
    <property type="match status" value="1"/>
</dbReference>
<keyword evidence="5" id="KW-0732">Signal</keyword>
<feature type="chain" id="PRO_5026958047" evidence="5">
    <location>
        <begin position="30"/>
        <end position="773"/>
    </location>
</feature>
<gene>
    <name evidence="7" type="ORF">MCOR_4032</name>
</gene>
<evidence type="ECO:0000256" key="1">
    <source>
        <dbReference type="ARBA" id="ARBA00004496"/>
    </source>
</evidence>
<evidence type="ECO:0000259" key="6">
    <source>
        <dbReference type="PROSITE" id="PS50835"/>
    </source>
</evidence>
<dbReference type="Gene3D" id="2.60.40.10">
    <property type="entry name" value="Immunoglobulins"/>
    <property type="match status" value="5"/>
</dbReference>
<dbReference type="PROSITE" id="PS50835">
    <property type="entry name" value="IG_LIKE"/>
    <property type="match status" value="5"/>
</dbReference>
<reference evidence="7 8" key="1">
    <citation type="submission" date="2020-06" db="EMBL/GenBank/DDBJ databases">
        <authorList>
            <person name="Li R."/>
            <person name="Bekaert M."/>
        </authorList>
    </citation>
    <scope>NUCLEOTIDE SEQUENCE [LARGE SCALE GENOMIC DNA]</scope>
    <source>
        <strain evidence="8">wild</strain>
    </source>
</reference>
<organism evidence="7 8">
    <name type="scientific">Mytilus coruscus</name>
    <name type="common">Sea mussel</name>
    <dbReference type="NCBI Taxonomy" id="42192"/>
    <lineage>
        <taxon>Eukaryota</taxon>
        <taxon>Metazoa</taxon>
        <taxon>Spiralia</taxon>
        <taxon>Lophotrochozoa</taxon>
        <taxon>Mollusca</taxon>
        <taxon>Bivalvia</taxon>
        <taxon>Autobranchia</taxon>
        <taxon>Pteriomorphia</taxon>
        <taxon>Mytilida</taxon>
        <taxon>Mytiloidea</taxon>
        <taxon>Mytilidae</taxon>
        <taxon>Mytilinae</taxon>
        <taxon>Mytilus</taxon>
    </lineage>
</organism>
<evidence type="ECO:0000313" key="8">
    <source>
        <dbReference type="Proteomes" id="UP000507470"/>
    </source>
</evidence>
<feature type="domain" description="Ig-like" evidence="6">
    <location>
        <begin position="243"/>
        <end position="299"/>
    </location>
</feature>
<keyword evidence="8" id="KW-1185">Reference proteome</keyword>
<feature type="domain" description="Ig-like" evidence="6">
    <location>
        <begin position="332"/>
        <end position="388"/>
    </location>
</feature>
<evidence type="ECO:0000256" key="2">
    <source>
        <dbReference type="ARBA" id="ARBA00022490"/>
    </source>
</evidence>
<feature type="domain" description="Ig-like" evidence="6">
    <location>
        <begin position="552"/>
        <end position="652"/>
    </location>
</feature>
<feature type="domain" description="Ig-like" evidence="6">
    <location>
        <begin position="670"/>
        <end position="740"/>
    </location>
</feature>
<dbReference type="InterPro" id="IPR036179">
    <property type="entry name" value="Ig-like_dom_sf"/>
</dbReference>
<dbReference type="InterPro" id="IPR052385">
    <property type="entry name" value="Obscurin/Obscurin-like_Reg"/>
</dbReference>
<dbReference type="EC" id="2.7.11.1" evidence="7"/>
<proteinExistence type="predicted"/>
<feature type="domain" description="Ig-like" evidence="6">
    <location>
        <begin position="420"/>
        <end position="476"/>
    </location>
</feature>
<dbReference type="Pfam" id="PF07679">
    <property type="entry name" value="I-set"/>
    <property type="match status" value="4"/>
</dbReference>
<dbReference type="EMBL" id="CACVKT020000733">
    <property type="protein sequence ID" value="CAC5362191.1"/>
    <property type="molecule type" value="Genomic_DNA"/>
</dbReference>
<dbReference type="CDD" id="cd00096">
    <property type="entry name" value="Ig"/>
    <property type="match status" value="1"/>
</dbReference>
<accession>A0A6J8A6Y0</accession>
<evidence type="ECO:0000256" key="3">
    <source>
        <dbReference type="ARBA" id="ARBA00022553"/>
    </source>
</evidence>
<keyword evidence="2" id="KW-0963">Cytoplasm</keyword>
<keyword evidence="4" id="KW-1015">Disulfide bond</keyword>
<dbReference type="SMART" id="SM00409">
    <property type="entry name" value="IG"/>
    <property type="match status" value="5"/>
</dbReference>
<protein>
    <submittedName>
        <fullName evidence="7">OBSCN</fullName>
        <ecNumber evidence="7">2.7.11.1</ecNumber>
    </submittedName>
</protein>
<dbReference type="GO" id="GO:0004674">
    <property type="term" value="F:protein serine/threonine kinase activity"/>
    <property type="evidence" value="ECO:0007669"/>
    <property type="project" value="UniProtKB-EC"/>
</dbReference>
<dbReference type="SUPFAM" id="SSF48726">
    <property type="entry name" value="Immunoglobulin"/>
    <property type="match status" value="5"/>
</dbReference>
<dbReference type="InterPro" id="IPR003599">
    <property type="entry name" value="Ig_sub"/>
</dbReference>
<name>A0A6J8A6Y0_MYTCO</name>
<evidence type="ECO:0000256" key="5">
    <source>
        <dbReference type="SAM" id="SignalP"/>
    </source>
</evidence>
<keyword evidence="7" id="KW-0808">Transferase</keyword>
<evidence type="ECO:0000256" key="4">
    <source>
        <dbReference type="ARBA" id="ARBA00023157"/>
    </source>
</evidence>
<dbReference type="GO" id="GO:0005737">
    <property type="term" value="C:cytoplasm"/>
    <property type="evidence" value="ECO:0007669"/>
    <property type="project" value="UniProtKB-SubCell"/>
</dbReference>